<evidence type="ECO:0000313" key="8">
    <source>
        <dbReference type="Proteomes" id="UP000633936"/>
    </source>
</evidence>
<dbReference type="PANTHER" id="PTHR43806:SF11">
    <property type="entry name" value="CEREVISIN-RELATED"/>
    <property type="match status" value="1"/>
</dbReference>
<evidence type="ECO:0000256" key="5">
    <source>
        <dbReference type="PROSITE-ProRule" id="PRU01240"/>
    </source>
</evidence>
<reference evidence="7 8" key="1">
    <citation type="submission" date="2020-08" db="EMBL/GenBank/DDBJ databases">
        <title>Genome public.</title>
        <authorList>
            <person name="Liu C."/>
            <person name="Sun Q."/>
        </authorList>
    </citation>
    <scope>NUCLEOTIDE SEQUENCE [LARGE SCALE GENOMIC DNA]</scope>
    <source>
        <strain evidence="7 8">27-44</strain>
    </source>
</reference>
<keyword evidence="2" id="KW-0645">Protease</keyword>
<dbReference type="PANTHER" id="PTHR43806">
    <property type="entry name" value="PEPTIDASE S8"/>
    <property type="match status" value="1"/>
</dbReference>
<name>A0ABR7HXM1_9FIRM</name>
<dbReference type="Gene3D" id="3.40.50.200">
    <property type="entry name" value="Peptidase S8/S53 domain"/>
    <property type="match status" value="1"/>
</dbReference>
<dbReference type="EMBL" id="JACOQE010000001">
    <property type="protein sequence ID" value="MBC5738993.1"/>
    <property type="molecule type" value="Genomic_DNA"/>
</dbReference>
<dbReference type="InterPro" id="IPR023828">
    <property type="entry name" value="Peptidase_S8_Ser-AS"/>
</dbReference>
<keyword evidence="8" id="KW-1185">Reference proteome</keyword>
<dbReference type="PROSITE" id="PS00138">
    <property type="entry name" value="SUBTILASE_SER"/>
    <property type="match status" value="1"/>
</dbReference>
<evidence type="ECO:0000259" key="6">
    <source>
        <dbReference type="Pfam" id="PF00082"/>
    </source>
</evidence>
<proteinExistence type="inferred from homology"/>
<dbReference type="InterPro" id="IPR036852">
    <property type="entry name" value="Peptidase_S8/S53_dom_sf"/>
</dbReference>
<keyword evidence="3" id="KW-0378">Hydrolase</keyword>
<evidence type="ECO:0000313" key="7">
    <source>
        <dbReference type="EMBL" id="MBC5738993.1"/>
    </source>
</evidence>
<feature type="domain" description="Peptidase S8/S53" evidence="6">
    <location>
        <begin position="116"/>
        <end position="243"/>
    </location>
</feature>
<dbReference type="InterPro" id="IPR050131">
    <property type="entry name" value="Peptidase_S8_subtilisin-like"/>
</dbReference>
<dbReference type="Proteomes" id="UP000633936">
    <property type="component" value="Unassembled WGS sequence"/>
</dbReference>
<dbReference type="PROSITE" id="PS51892">
    <property type="entry name" value="SUBTILASE"/>
    <property type="match status" value="1"/>
</dbReference>
<evidence type="ECO:0000256" key="4">
    <source>
        <dbReference type="ARBA" id="ARBA00022825"/>
    </source>
</evidence>
<dbReference type="Pfam" id="PF00082">
    <property type="entry name" value="Peptidase_S8"/>
    <property type="match status" value="1"/>
</dbReference>
<dbReference type="InterPro" id="IPR000209">
    <property type="entry name" value="Peptidase_S8/S53_dom"/>
</dbReference>
<comment type="caution">
    <text evidence="5">Lacks conserved residue(s) required for the propagation of feature annotation.</text>
</comment>
<evidence type="ECO:0000256" key="2">
    <source>
        <dbReference type="ARBA" id="ARBA00022670"/>
    </source>
</evidence>
<evidence type="ECO:0000256" key="3">
    <source>
        <dbReference type="ARBA" id="ARBA00022801"/>
    </source>
</evidence>
<dbReference type="SUPFAM" id="SSF52743">
    <property type="entry name" value="Subtilisin-like"/>
    <property type="match status" value="1"/>
</dbReference>
<keyword evidence="4" id="KW-0720">Serine protease</keyword>
<comment type="caution">
    <text evidence="7">The sequence shown here is derived from an EMBL/GenBank/DDBJ whole genome shotgun (WGS) entry which is preliminary data.</text>
</comment>
<protein>
    <submittedName>
        <fullName evidence="7">S8 family serine peptidase</fullName>
    </submittedName>
</protein>
<sequence length="254" mass="27719">MSIGAYETTLNLQLWKAYADEIEIFLETPSGENLPVLSERIGTQRYRAGETELLVYYGKPGPFQVTQEIYVDFLPTGTYLTSGIWKIHLQGRRIREGNYNLWLPGGNVLNPVTGFYRPVAAETLTIPSTASKVITVGAYDSRLNAFADFTGRGGENLPYPKPDLVAPGVDILAPSVGGGYTGVTGTSFATPFVTGAAALMMEWGIVRGNDPFLWGEKVKAYLRRGAQPLPGFDRYPNESVGWGVLCTAQSLPQE</sequence>
<gene>
    <name evidence="7" type="ORF">H8Z79_00725</name>
</gene>
<accession>A0ABR7HXM1</accession>
<evidence type="ECO:0000256" key="1">
    <source>
        <dbReference type="ARBA" id="ARBA00011073"/>
    </source>
</evidence>
<comment type="similarity">
    <text evidence="1 5">Belongs to the peptidase S8 family.</text>
</comment>
<organism evidence="7 8">
    <name type="scientific">Blautia intestinalis</name>
    <dbReference type="NCBI Taxonomy" id="2763028"/>
    <lineage>
        <taxon>Bacteria</taxon>
        <taxon>Bacillati</taxon>
        <taxon>Bacillota</taxon>
        <taxon>Clostridia</taxon>
        <taxon>Lachnospirales</taxon>
        <taxon>Lachnospiraceae</taxon>
        <taxon>Blautia</taxon>
    </lineage>
</organism>